<sequence>MFEIRLMKCFTNSEPIGSHGMYIDHLKERNLKDQMAKDSTEVIRKAILRMLPRNKLRNLLEGFLSSGSFFDGWKLHAKILKMAFCALVVLCEHLMDLYVALGDLFVAGKMTGHVLGLFRRMLRENVKLYERTYAGVLRVAVVVMFLLLCGADTCKDYITWL</sequence>
<dbReference type="Pfam" id="PF00572">
    <property type="entry name" value="Ribosomal_L13"/>
    <property type="match status" value="1"/>
</dbReference>
<protein>
    <submittedName>
        <fullName evidence="4">Uncharacterized protein</fullName>
    </submittedName>
</protein>
<dbReference type="InterPro" id="IPR005822">
    <property type="entry name" value="Ribosomal_uL13"/>
</dbReference>
<evidence type="ECO:0000313" key="5">
    <source>
        <dbReference type="Proteomes" id="UP001374584"/>
    </source>
</evidence>
<dbReference type="InterPro" id="IPR036899">
    <property type="entry name" value="Ribosomal_uL13_sf"/>
</dbReference>
<dbReference type="Gene3D" id="3.90.1180.10">
    <property type="entry name" value="Ribosomal protein L13"/>
    <property type="match status" value="1"/>
</dbReference>
<dbReference type="GO" id="GO:0005840">
    <property type="term" value="C:ribosome"/>
    <property type="evidence" value="ECO:0007669"/>
    <property type="project" value="UniProtKB-KW"/>
</dbReference>
<keyword evidence="5" id="KW-1185">Reference proteome</keyword>
<dbReference type="GO" id="GO:1990904">
    <property type="term" value="C:ribonucleoprotein complex"/>
    <property type="evidence" value="ECO:0007669"/>
    <property type="project" value="UniProtKB-KW"/>
</dbReference>
<name>A0AAN9N646_PHACN</name>
<dbReference type="AlphaFoldDB" id="A0AAN9N646"/>
<evidence type="ECO:0000256" key="2">
    <source>
        <dbReference type="ARBA" id="ARBA00022980"/>
    </source>
</evidence>
<dbReference type="EMBL" id="JAYMYR010000005">
    <property type="protein sequence ID" value="KAK7364663.1"/>
    <property type="molecule type" value="Genomic_DNA"/>
</dbReference>
<keyword evidence="3" id="KW-0687">Ribonucleoprotein</keyword>
<reference evidence="4 5" key="1">
    <citation type="submission" date="2024-01" db="EMBL/GenBank/DDBJ databases">
        <title>The genomes of 5 underutilized Papilionoideae crops provide insights into root nodulation and disease resistanc.</title>
        <authorList>
            <person name="Jiang F."/>
        </authorList>
    </citation>
    <scope>NUCLEOTIDE SEQUENCE [LARGE SCALE GENOMIC DNA]</scope>
    <source>
        <strain evidence="4">JINMINGXINNONG_FW02</strain>
        <tissue evidence="4">Leaves</tissue>
    </source>
</reference>
<dbReference type="GO" id="GO:0003735">
    <property type="term" value="F:structural constituent of ribosome"/>
    <property type="evidence" value="ECO:0007669"/>
    <property type="project" value="InterPro"/>
</dbReference>
<dbReference type="SUPFAM" id="SSF52161">
    <property type="entry name" value="Ribosomal protein L13"/>
    <property type="match status" value="1"/>
</dbReference>
<dbReference type="Proteomes" id="UP001374584">
    <property type="component" value="Unassembled WGS sequence"/>
</dbReference>
<organism evidence="4 5">
    <name type="scientific">Phaseolus coccineus</name>
    <name type="common">Scarlet runner bean</name>
    <name type="synonym">Phaseolus multiflorus</name>
    <dbReference type="NCBI Taxonomy" id="3886"/>
    <lineage>
        <taxon>Eukaryota</taxon>
        <taxon>Viridiplantae</taxon>
        <taxon>Streptophyta</taxon>
        <taxon>Embryophyta</taxon>
        <taxon>Tracheophyta</taxon>
        <taxon>Spermatophyta</taxon>
        <taxon>Magnoliopsida</taxon>
        <taxon>eudicotyledons</taxon>
        <taxon>Gunneridae</taxon>
        <taxon>Pentapetalae</taxon>
        <taxon>rosids</taxon>
        <taxon>fabids</taxon>
        <taxon>Fabales</taxon>
        <taxon>Fabaceae</taxon>
        <taxon>Papilionoideae</taxon>
        <taxon>50 kb inversion clade</taxon>
        <taxon>NPAAA clade</taxon>
        <taxon>indigoferoid/millettioid clade</taxon>
        <taxon>Phaseoleae</taxon>
        <taxon>Phaseolus</taxon>
    </lineage>
</organism>
<accession>A0AAN9N646</accession>
<gene>
    <name evidence="4" type="ORF">VNO80_13403</name>
</gene>
<evidence type="ECO:0000313" key="4">
    <source>
        <dbReference type="EMBL" id="KAK7364663.1"/>
    </source>
</evidence>
<comment type="similarity">
    <text evidence="1">Belongs to the universal ribosomal protein uL13 family.</text>
</comment>
<keyword evidence="2" id="KW-0689">Ribosomal protein</keyword>
<dbReference type="GO" id="GO:0006412">
    <property type="term" value="P:translation"/>
    <property type="evidence" value="ECO:0007669"/>
    <property type="project" value="InterPro"/>
</dbReference>
<evidence type="ECO:0000256" key="1">
    <source>
        <dbReference type="ARBA" id="ARBA00006227"/>
    </source>
</evidence>
<proteinExistence type="inferred from homology"/>
<evidence type="ECO:0000256" key="3">
    <source>
        <dbReference type="ARBA" id="ARBA00023274"/>
    </source>
</evidence>
<comment type="caution">
    <text evidence="4">The sequence shown here is derived from an EMBL/GenBank/DDBJ whole genome shotgun (WGS) entry which is preliminary data.</text>
</comment>